<organism evidence="3 4">
    <name type="scientific">Corynebacterium callunae DSM 20147</name>
    <dbReference type="NCBI Taxonomy" id="1121353"/>
    <lineage>
        <taxon>Bacteria</taxon>
        <taxon>Bacillati</taxon>
        <taxon>Actinomycetota</taxon>
        <taxon>Actinomycetes</taxon>
        <taxon>Mycobacteriales</taxon>
        <taxon>Corynebacteriaceae</taxon>
        <taxon>Corynebacterium</taxon>
    </lineage>
</organism>
<dbReference type="InterPro" id="IPR011335">
    <property type="entry name" value="Restrct_endonuc-II-like"/>
</dbReference>
<comment type="similarity">
    <text evidence="1 2">Belongs to the UPF0102 family.</text>
</comment>
<dbReference type="CDD" id="cd20736">
    <property type="entry name" value="PoNe_Nuclease"/>
    <property type="match status" value="1"/>
</dbReference>
<dbReference type="STRING" id="1121353.H924_08580"/>
<evidence type="ECO:0000256" key="2">
    <source>
        <dbReference type="HAMAP-Rule" id="MF_00048"/>
    </source>
</evidence>
<evidence type="ECO:0000313" key="4">
    <source>
        <dbReference type="Proteomes" id="UP000011760"/>
    </source>
</evidence>
<dbReference type="KEGG" id="ccn:H924_08580"/>
<dbReference type="PANTHER" id="PTHR34039:SF1">
    <property type="entry name" value="UPF0102 PROTEIN YRAN"/>
    <property type="match status" value="1"/>
</dbReference>
<proteinExistence type="inferred from homology"/>
<dbReference type="NCBIfam" id="TIGR00252">
    <property type="entry name" value="YraN family protein"/>
    <property type="match status" value="1"/>
</dbReference>
<dbReference type="PATRIC" id="fig|1121353.3.peg.1748"/>
<protein>
    <recommendedName>
        <fullName evidence="2">UPF0102 protein H924_08580</fullName>
    </recommendedName>
</protein>
<sequence length="122" mass="13485">MTTSQQQLGAFGEDIAASHYSSRGGVILERNFRYPNGEIDIIVQEPDGTVVFVEVKTRRGESFGGAEAVGRSKMARIKKAAALWLRGKPYFNLRFDVLVVQMDAFTGEVEIDSYEGVDHGAR</sequence>
<reference evidence="3 4" key="1">
    <citation type="submission" date="2013-02" db="EMBL/GenBank/DDBJ databases">
        <title>The complete genome sequence of Corynebacterium callunae DSM 20147.</title>
        <authorList>
            <person name="Ruckert C."/>
            <person name="Albersmeier A."/>
            <person name="Kalinowski J."/>
        </authorList>
    </citation>
    <scope>NUCLEOTIDE SEQUENCE [LARGE SCALE GENOMIC DNA]</scope>
    <source>
        <strain evidence="3 4">DSM 20147</strain>
    </source>
</reference>
<dbReference type="NCBIfam" id="NF009150">
    <property type="entry name" value="PRK12497.1-3"/>
    <property type="match status" value="1"/>
</dbReference>
<dbReference type="eggNOG" id="COG0792">
    <property type="taxonomic scope" value="Bacteria"/>
</dbReference>
<dbReference type="RefSeq" id="WP_015651587.1">
    <property type="nucleotide sequence ID" value="NC_020506.1"/>
</dbReference>
<dbReference type="NCBIfam" id="NF009154">
    <property type="entry name" value="PRK12497.3-3"/>
    <property type="match status" value="1"/>
</dbReference>
<accession>M1TSC6</accession>
<gene>
    <name evidence="3" type="ORF">H924_08580</name>
</gene>
<dbReference type="HAMAP" id="MF_00048">
    <property type="entry name" value="UPF0102"/>
    <property type="match status" value="1"/>
</dbReference>
<evidence type="ECO:0000256" key="1">
    <source>
        <dbReference type="ARBA" id="ARBA00006738"/>
    </source>
</evidence>
<dbReference type="SUPFAM" id="SSF52980">
    <property type="entry name" value="Restriction endonuclease-like"/>
    <property type="match status" value="1"/>
</dbReference>
<dbReference type="Gene3D" id="3.40.1350.10">
    <property type="match status" value="1"/>
</dbReference>
<keyword evidence="4" id="KW-1185">Reference proteome</keyword>
<dbReference type="Proteomes" id="UP000011760">
    <property type="component" value="Chromosome"/>
</dbReference>
<dbReference type="HOGENOM" id="CLU_115353_2_2_11"/>
<dbReference type="PANTHER" id="PTHR34039">
    <property type="entry name" value="UPF0102 PROTEIN YRAN"/>
    <property type="match status" value="1"/>
</dbReference>
<dbReference type="GO" id="GO:0003676">
    <property type="term" value="F:nucleic acid binding"/>
    <property type="evidence" value="ECO:0007669"/>
    <property type="project" value="InterPro"/>
</dbReference>
<name>M1TSC6_9CORY</name>
<dbReference type="Pfam" id="PF02021">
    <property type="entry name" value="UPF0102"/>
    <property type="match status" value="1"/>
</dbReference>
<dbReference type="OrthoDB" id="9794876at2"/>
<dbReference type="EMBL" id="CP004354">
    <property type="protein sequence ID" value="AGG67156.1"/>
    <property type="molecule type" value="Genomic_DNA"/>
</dbReference>
<dbReference type="InterPro" id="IPR003509">
    <property type="entry name" value="UPF0102_YraN-like"/>
</dbReference>
<evidence type="ECO:0000313" key="3">
    <source>
        <dbReference type="EMBL" id="AGG67156.1"/>
    </source>
</evidence>
<dbReference type="AlphaFoldDB" id="M1TSC6"/>
<dbReference type="InterPro" id="IPR011856">
    <property type="entry name" value="tRNA_endonuc-like_dom_sf"/>
</dbReference>